<feature type="chain" id="PRO_5046401109" description="alpha-L-fucosidase" evidence="6">
    <location>
        <begin position="33"/>
        <end position="516"/>
    </location>
</feature>
<organism evidence="9 10">
    <name type="scientific">Pontibacter silvestris</name>
    <dbReference type="NCBI Taxonomy" id="2305183"/>
    <lineage>
        <taxon>Bacteria</taxon>
        <taxon>Pseudomonadati</taxon>
        <taxon>Bacteroidota</taxon>
        <taxon>Cytophagia</taxon>
        <taxon>Cytophagales</taxon>
        <taxon>Hymenobacteraceae</taxon>
        <taxon>Pontibacter</taxon>
    </lineage>
</organism>
<evidence type="ECO:0000256" key="2">
    <source>
        <dbReference type="ARBA" id="ARBA00012662"/>
    </source>
</evidence>
<evidence type="ECO:0000256" key="3">
    <source>
        <dbReference type="ARBA" id="ARBA00022729"/>
    </source>
</evidence>
<dbReference type="Proteomes" id="UP001597369">
    <property type="component" value="Unassembled WGS sequence"/>
</dbReference>
<evidence type="ECO:0000256" key="1">
    <source>
        <dbReference type="ARBA" id="ARBA00007951"/>
    </source>
</evidence>
<dbReference type="PANTHER" id="PTHR10030:SF37">
    <property type="entry name" value="ALPHA-L-FUCOSIDASE-RELATED"/>
    <property type="match status" value="1"/>
</dbReference>
<evidence type="ECO:0000256" key="4">
    <source>
        <dbReference type="ARBA" id="ARBA00022801"/>
    </source>
</evidence>
<evidence type="ECO:0000259" key="7">
    <source>
        <dbReference type="Pfam" id="PF00754"/>
    </source>
</evidence>
<protein>
    <recommendedName>
        <fullName evidence="2">alpha-L-fucosidase</fullName>
        <ecNumber evidence="2">3.2.1.51</ecNumber>
    </recommendedName>
</protein>
<sequence>MHNSITQKNVKKCLLSVVISAFGSFMAFSSFAQIYTDKNYVQIQPGDSEADIIRKAANVVPSDRQLRWQQLEVTGFIHFGINTFTNKEWGDGNESPQLFNPTALDARQWVRNCKENGIKQVIITAKHHDGFCLWPSQYTEHSVKNSPWKNGKGDVVKEVAEACSEYNMGFGVYLSPWDRHSPLFGDSAKYNDYFVNQLTELLSNYGQVDEVWFDGANGEGPNGKKQVYDFDRWYSLIRKLQPNATIAVMGPDVRWVGTESGYGRKTEWSVVPADAQLQENVAANSQKDVSFAPTNMMEDDLGSRGKITNVKSLVWYPAEIDVSIRPGWFYHPEEDNKVKSAADLLDIYYSSVGRNGVLLLNIPPDKRGLIHENDIKSLQEWKEVREKTFAQNLLKSVKVSGKSGKQTKVMLDEDYTTYWTTEGNDSTATMELKLNTATTFDVLLLQENITVGQRIEKFVLEYKDGKEWKKAAEGTTVGYKRLLKFEPVQASTVRLRIESSRLNPTIAEIGLYKQAE</sequence>
<keyword evidence="3 6" id="KW-0732">Signal</keyword>
<dbReference type="InterPro" id="IPR000421">
    <property type="entry name" value="FA58C"/>
</dbReference>
<dbReference type="InterPro" id="IPR017853">
    <property type="entry name" value="GH"/>
</dbReference>
<dbReference type="EC" id="3.2.1.51" evidence="2"/>
<comment type="caution">
    <text evidence="9">The sequence shown here is derived from an EMBL/GenBank/DDBJ whole genome shotgun (WGS) entry which is preliminary data.</text>
</comment>
<keyword evidence="5" id="KW-0326">Glycosidase</keyword>
<dbReference type="RefSeq" id="WP_229962557.1">
    <property type="nucleotide sequence ID" value="NZ_JAJJWI010000026.1"/>
</dbReference>
<dbReference type="Pfam" id="PF01120">
    <property type="entry name" value="Alpha_L_fucos"/>
    <property type="match status" value="1"/>
</dbReference>
<evidence type="ECO:0000256" key="5">
    <source>
        <dbReference type="ARBA" id="ARBA00023295"/>
    </source>
</evidence>
<dbReference type="InterPro" id="IPR000933">
    <property type="entry name" value="Glyco_hydro_29"/>
</dbReference>
<evidence type="ECO:0000259" key="8">
    <source>
        <dbReference type="Pfam" id="PF01120"/>
    </source>
</evidence>
<feature type="signal peptide" evidence="6">
    <location>
        <begin position="1"/>
        <end position="32"/>
    </location>
</feature>
<dbReference type="SUPFAM" id="SSF51445">
    <property type="entry name" value="(Trans)glycosidases"/>
    <property type="match status" value="1"/>
</dbReference>
<dbReference type="Gene3D" id="3.20.20.80">
    <property type="entry name" value="Glycosidases"/>
    <property type="match status" value="1"/>
</dbReference>
<evidence type="ECO:0000256" key="6">
    <source>
        <dbReference type="SAM" id="SignalP"/>
    </source>
</evidence>
<gene>
    <name evidence="9" type="ORF">ACFSKU_02775</name>
</gene>
<dbReference type="SUPFAM" id="SSF49785">
    <property type="entry name" value="Galactose-binding domain-like"/>
    <property type="match status" value="1"/>
</dbReference>
<feature type="domain" description="Glycoside hydrolase family 29 N-terminal" evidence="8">
    <location>
        <begin position="95"/>
        <end position="380"/>
    </location>
</feature>
<evidence type="ECO:0000313" key="10">
    <source>
        <dbReference type="Proteomes" id="UP001597369"/>
    </source>
</evidence>
<proteinExistence type="inferred from homology"/>
<keyword evidence="10" id="KW-1185">Reference proteome</keyword>
<reference evidence="10" key="1">
    <citation type="journal article" date="2019" name="Int. J. Syst. Evol. Microbiol.">
        <title>The Global Catalogue of Microorganisms (GCM) 10K type strain sequencing project: providing services to taxonomists for standard genome sequencing and annotation.</title>
        <authorList>
            <consortium name="The Broad Institute Genomics Platform"/>
            <consortium name="The Broad Institute Genome Sequencing Center for Infectious Disease"/>
            <person name="Wu L."/>
            <person name="Ma J."/>
        </authorList>
    </citation>
    <scope>NUCLEOTIDE SEQUENCE [LARGE SCALE GENOMIC DNA]</scope>
    <source>
        <strain evidence="10">JCM 16545</strain>
    </source>
</reference>
<keyword evidence="4" id="KW-0378">Hydrolase</keyword>
<dbReference type="InterPro" id="IPR057739">
    <property type="entry name" value="Glyco_hydro_29_N"/>
</dbReference>
<evidence type="ECO:0000313" key="9">
    <source>
        <dbReference type="EMBL" id="MFD2065791.1"/>
    </source>
</evidence>
<dbReference type="SMART" id="SM00812">
    <property type="entry name" value="Alpha_L_fucos"/>
    <property type="match status" value="1"/>
</dbReference>
<dbReference type="Gene3D" id="2.60.120.260">
    <property type="entry name" value="Galactose-binding domain-like"/>
    <property type="match status" value="1"/>
</dbReference>
<dbReference type="InterPro" id="IPR008979">
    <property type="entry name" value="Galactose-bd-like_sf"/>
</dbReference>
<dbReference type="EMBL" id="JBHUHV010000009">
    <property type="protein sequence ID" value="MFD2065791.1"/>
    <property type="molecule type" value="Genomic_DNA"/>
</dbReference>
<dbReference type="PANTHER" id="PTHR10030">
    <property type="entry name" value="ALPHA-L-FUCOSIDASE"/>
    <property type="match status" value="1"/>
</dbReference>
<dbReference type="Pfam" id="PF00754">
    <property type="entry name" value="F5_F8_type_C"/>
    <property type="match status" value="1"/>
</dbReference>
<name>A0ABW4WUF4_9BACT</name>
<accession>A0ABW4WUF4</accession>
<comment type="similarity">
    <text evidence="1">Belongs to the glycosyl hydrolase 29 family.</text>
</comment>
<feature type="domain" description="F5/8 type C" evidence="7">
    <location>
        <begin position="406"/>
        <end position="500"/>
    </location>
</feature>